<reference evidence="1" key="1">
    <citation type="journal article" date="2014" name="Front. Microbiol.">
        <title>High frequency of phylogenetically diverse reductive dehalogenase-homologous genes in deep subseafloor sedimentary metagenomes.</title>
        <authorList>
            <person name="Kawai M."/>
            <person name="Futagami T."/>
            <person name="Toyoda A."/>
            <person name="Takaki Y."/>
            <person name="Nishi S."/>
            <person name="Hori S."/>
            <person name="Arai W."/>
            <person name="Tsubouchi T."/>
            <person name="Morono Y."/>
            <person name="Uchiyama I."/>
            <person name="Ito T."/>
            <person name="Fujiyama A."/>
            <person name="Inagaki F."/>
            <person name="Takami H."/>
        </authorList>
    </citation>
    <scope>NUCLEOTIDE SEQUENCE</scope>
    <source>
        <strain evidence="1">Expedition CK06-06</strain>
    </source>
</reference>
<protein>
    <submittedName>
        <fullName evidence="1">Uncharacterized protein</fullName>
    </submittedName>
</protein>
<sequence>MNTLKYMRSMLSVKLKDPNMENFSPLTLDGFINFGQFDVAKRLLKINKKWFTKQVPLSVT</sequence>
<dbReference type="AlphaFoldDB" id="X1D2F6"/>
<organism evidence="1">
    <name type="scientific">marine sediment metagenome</name>
    <dbReference type="NCBI Taxonomy" id="412755"/>
    <lineage>
        <taxon>unclassified sequences</taxon>
        <taxon>metagenomes</taxon>
        <taxon>ecological metagenomes</taxon>
    </lineage>
</organism>
<name>X1D2F6_9ZZZZ</name>
<accession>X1D2F6</accession>
<proteinExistence type="predicted"/>
<evidence type="ECO:0000313" key="1">
    <source>
        <dbReference type="EMBL" id="GAG90676.1"/>
    </source>
</evidence>
<feature type="non-terminal residue" evidence="1">
    <location>
        <position position="60"/>
    </location>
</feature>
<comment type="caution">
    <text evidence="1">The sequence shown here is derived from an EMBL/GenBank/DDBJ whole genome shotgun (WGS) entry which is preliminary data.</text>
</comment>
<gene>
    <name evidence="1" type="ORF">S01H4_50212</name>
</gene>
<dbReference type="EMBL" id="BART01028485">
    <property type="protein sequence ID" value="GAG90676.1"/>
    <property type="molecule type" value="Genomic_DNA"/>
</dbReference>